<gene>
    <name evidence="1" type="ORF">L596_004193</name>
</gene>
<comment type="caution">
    <text evidence="1">The sequence shown here is derived from an EMBL/GenBank/DDBJ whole genome shotgun (WGS) entry which is preliminary data.</text>
</comment>
<dbReference type="EMBL" id="AZBU02000001">
    <property type="protein sequence ID" value="TMS37216.1"/>
    <property type="molecule type" value="Genomic_DNA"/>
</dbReference>
<evidence type="ECO:0000313" key="2">
    <source>
        <dbReference type="Proteomes" id="UP000298663"/>
    </source>
</evidence>
<dbReference type="AlphaFoldDB" id="A0A4U8UV50"/>
<accession>A0A4U8UV50</accession>
<proteinExistence type="predicted"/>
<name>A0A4U8UV50_STECR</name>
<keyword evidence="2" id="KW-1185">Reference proteome</keyword>
<organism evidence="1 2">
    <name type="scientific">Steinernema carpocapsae</name>
    <name type="common">Entomopathogenic nematode</name>
    <dbReference type="NCBI Taxonomy" id="34508"/>
    <lineage>
        <taxon>Eukaryota</taxon>
        <taxon>Metazoa</taxon>
        <taxon>Ecdysozoa</taxon>
        <taxon>Nematoda</taxon>
        <taxon>Chromadorea</taxon>
        <taxon>Rhabditida</taxon>
        <taxon>Tylenchina</taxon>
        <taxon>Panagrolaimomorpha</taxon>
        <taxon>Strongyloidoidea</taxon>
        <taxon>Steinernematidae</taxon>
        <taxon>Steinernema</taxon>
    </lineage>
</organism>
<evidence type="ECO:0000313" key="1">
    <source>
        <dbReference type="EMBL" id="TMS37216.1"/>
    </source>
</evidence>
<reference evidence="1 2" key="2">
    <citation type="journal article" date="2019" name="G3 (Bethesda)">
        <title>Hybrid Assembly of the Genome of the Entomopathogenic Nematode Steinernema carpocapsae Identifies the X-Chromosome.</title>
        <authorList>
            <person name="Serra L."/>
            <person name="Macchietto M."/>
            <person name="Macias-Munoz A."/>
            <person name="McGill C.J."/>
            <person name="Rodriguez I.M."/>
            <person name="Rodriguez B."/>
            <person name="Murad R."/>
            <person name="Mortazavi A."/>
        </authorList>
    </citation>
    <scope>NUCLEOTIDE SEQUENCE [LARGE SCALE GENOMIC DNA]</scope>
    <source>
        <strain evidence="1 2">ALL</strain>
    </source>
</reference>
<protein>
    <submittedName>
        <fullName evidence="1">Uncharacterized protein</fullName>
    </submittedName>
</protein>
<sequence>MIIVCETNYFRFFRRLHFAHSFLSSPLGSESRPSTALRSFMALHLRKGDVVRWAGSCHPFPHICGLLSHHSRNPCFDGRACIPCVSTGSNSKASFMAGRATLLALCDGHRKLGGRTL</sequence>
<reference evidence="1 2" key="1">
    <citation type="journal article" date="2015" name="Genome Biol.">
        <title>Comparative genomics of Steinernema reveals deeply conserved gene regulatory networks.</title>
        <authorList>
            <person name="Dillman A.R."/>
            <person name="Macchietto M."/>
            <person name="Porter C.F."/>
            <person name="Rogers A."/>
            <person name="Williams B."/>
            <person name="Antoshechkin I."/>
            <person name="Lee M.M."/>
            <person name="Goodwin Z."/>
            <person name="Lu X."/>
            <person name="Lewis E.E."/>
            <person name="Goodrich-Blair H."/>
            <person name="Stock S.P."/>
            <person name="Adams B.J."/>
            <person name="Sternberg P.W."/>
            <person name="Mortazavi A."/>
        </authorList>
    </citation>
    <scope>NUCLEOTIDE SEQUENCE [LARGE SCALE GENOMIC DNA]</scope>
    <source>
        <strain evidence="1 2">ALL</strain>
    </source>
</reference>
<dbReference type="Proteomes" id="UP000298663">
    <property type="component" value="Unassembled WGS sequence"/>
</dbReference>